<dbReference type="GO" id="GO:0003676">
    <property type="term" value="F:nucleic acid binding"/>
    <property type="evidence" value="ECO:0007669"/>
    <property type="project" value="InterPro"/>
</dbReference>
<keyword evidence="1" id="KW-0479">Metal-binding</keyword>
<feature type="domain" description="CCHC-type" evidence="3">
    <location>
        <begin position="214"/>
        <end position="227"/>
    </location>
</feature>
<dbReference type="SMART" id="SM00343">
    <property type="entry name" value="ZnF_C2HC"/>
    <property type="match status" value="2"/>
</dbReference>
<organism evidence="4 5">
    <name type="scientific">Austrofundulus limnaeus</name>
    <name type="common">Annual killifish</name>
    <dbReference type="NCBI Taxonomy" id="52670"/>
    <lineage>
        <taxon>Eukaryota</taxon>
        <taxon>Metazoa</taxon>
        <taxon>Chordata</taxon>
        <taxon>Craniata</taxon>
        <taxon>Vertebrata</taxon>
        <taxon>Euteleostomi</taxon>
        <taxon>Actinopterygii</taxon>
        <taxon>Neopterygii</taxon>
        <taxon>Teleostei</taxon>
        <taxon>Neoteleostei</taxon>
        <taxon>Acanthomorphata</taxon>
        <taxon>Ovalentaria</taxon>
        <taxon>Atherinomorphae</taxon>
        <taxon>Cyprinodontiformes</taxon>
        <taxon>Rivulidae</taxon>
        <taxon>Austrofundulus</taxon>
    </lineage>
</organism>
<feature type="region of interest" description="Disordered" evidence="2">
    <location>
        <begin position="1"/>
        <end position="34"/>
    </location>
</feature>
<evidence type="ECO:0000259" key="3">
    <source>
        <dbReference type="PROSITE" id="PS50158"/>
    </source>
</evidence>
<feature type="compositionally biased region" description="Basic and acidic residues" evidence="2">
    <location>
        <begin position="16"/>
        <end position="34"/>
    </location>
</feature>
<reference evidence="5" key="1">
    <citation type="submission" date="2025-08" db="UniProtKB">
        <authorList>
            <consortium name="RefSeq"/>
        </authorList>
    </citation>
    <scope>IDENTIFICATION</scope>
</reference>
<dbReference type="KEGG" id="alim:106511884"/>
<proteinExistence type="predicted"/>
<dbReference type="Gene3D" id="4.10.60.10">
    <property type="entry name" value="Zinc finger, CCHC-type"/>
    <property type="match status" value="1"/>
</dbReference>
<evidence type="ECO:0000256" key="2">
    <source>
        <dbReference type="SAM" id="MobiDB-lite"/>
    </source>
</evidence>
<evidence type="ECO:0000313" key="4">
    <source>
        <dbReference type="Proteomes" id="UP000192220"/>
    </source>
</evidence>
<feature type="compositionally biased region" description="Basic and acidic residues" evidence="2">
    <location>
        <begin position="1"/>
        <end position="10"/>
    </location>
</feature>
<keyword evidence="1" id="KW-0862">Zinc</keyword>
<sequence length="296" mass="33180">MENKSNKRTDPQAADHLARNKDKKEEGHNEVSKFEKENTVQVEIEGEDTISTMELMRNIGLVCGGLLACRLITQRKYEVTVSNLTAKKRLLDGFKIGETRVLAKELIKDTLVVSFLGLPAYITDVEILQKLHGWGVSAVSEVKRRVWPGTKIADGTRFVKVKFTDTVQSLPYSVRFNIAMGPEYFRVIHDKQVRVCRICIQPGHILKDCPDFLCHSCGQQGHYARECSGKRNEDKCAICSFTMANCICEATEAEREDSVFVNDELSSEGGSGGENEMEEGTSLEKKCAGHLRLSWT</sequence>
<gene>
    <name evidence="5" type="primary">LOC106511884</name>
</gene>
<dbReference type="SUPFAM" id="SSF57756">
    <property type="entry name" value="Retrovirus zinc finger-like domains"/>
    <property type="match status" value="1"/>
</dbReference>
<evidence type="ECO:0000313" key="5">
    <source>
        <dbReference type="RefSeq" id="XP_013856064.1"/>
    </source>
</evidence>
<accession>A0A2I4AKP4</accession>
<dbReference type="Pfam" id="PF00098">
    <property type="entry name" value="zf-CCHC"/>
    <property type="match status" value="2"/>
</dbReference>
<dbReference type="RefSeq" id="XP_013856064.1">
    <property type="nucleotide sequence ID" value="XM_014000610.1"/>
</dbReference>
<feature type="region of interest" description="Disordered" evidence="2">
    <location>
        <begin position="264"/>
        <end position="296"/>
    </location>
</feature>
<keyword evidence="1" id="KW-0863">Zinc-finger</keyword>
<dbReference type="OrthoDB" id="8912020at2759"/>
<dbReference type="AlphaFoldDB" id="A0A2I4AKP4"/>
<feature type="domain" description="CCHC-type" evidence="3">
    <location>
        <begin position="196"/>
        <end position="211"/>
    </location>
</feature>
<dbReference type="InterPro" id="IPR036875">
    <property type="entry name" value="Znf_CCHC_sf"/>
</dbReference>
<dbReference type="STRING" id="52670.A0A2I4AKP4"/>
<dbReference type="GO" id="GO:0008270">
    <property type="term" value="F:zinc ion binding"/>
    <property type="evidence" value="ECO:0007669"/>
    <property type="project" value="UniProtKB-KW"/>
</dbReference>
<evidence type="ECO:0000256" key="1">
    <source>
        <dbReference type="PROSITE-ProRule" id="PRU00047"/>
    </source>
</evidence>
<dbReference type="PROSITE" id="PS50158">
    <property type="entry name" value="ZF_CCHC"/>
    <property type="match status" value="2"/>
</dbReference>
<dbReference type="InterPro" id="IPR001878">
    <property type="entry name" value="Znf_CCHC"/>
</dbReference>
<name>A0A2I4AKP4_AUSLI</name>
<keyword evidence="4" id="KW-1185">Reference proteome</keyword>
<dbReference type="Proteomes" id="UP000192220">
    <property type="component" value="Unplaced"/>
</dbReference>
<dbReference type="InParanoid" id="A0A2I4AKP4"/>
<protein>
    <submittedName>
        <fullName evidence="5">Uncharacterized protein LOC106511884</fullName>
    </submittedName>
</protein>
<dbReference type="GeneID" id="106511884"/>